<feature type="transmembrane region" description="Helical" evidence="4">
    <location>
        <begin position="157"/>
        <end position="178"/>
    </location>
</feature>
<dbReference type="EMBL" id="BAABRI010000015">
    <property type="protein sequence ID" value="GAA5483522.1"/>
    <property type="molecule type" value="Genomic_DNA"/>
</dbReference>
<feature type="transmembrane region" description="Helical" evidence="4">
    <location>
        <begin position="399"/>
        <end position="422"/>
    </location>
</feature>
<dbReference type="RefSeq" id="WP_353567634.1">
    <property type="nucleotide sequence ID" value="NZ_BAABRI010000015.1"/>
</dbReference>
<accession>A0ABP9UPZ8</accession>
<organism evidence="5 6">
    <name type="scientific">Haloferula sargassicola</name>
    <dbReference type="NCBI Taxonomy" id="490096"/>
    <lineage>
        <taxon>Bacteria</taxon>
        <taxon>Pseudomonadati</taxon>
        <taxon>Verrucomicrobiota</taxon>
        <taxon>Verrucomicrobiia</taxon>
        <taxon>Verrucomicrobiales</taxon>
        <taxon>Verrucomicrobiaceae</taxon>
        <taxon>Haloferula</taxon>
    </lineage>
</organism>
<sequence>MSRPMPDAPEPPRRFRLPGWLDRYRQLPRSVHHFAAGQFMINLINTAQFLLLNLYLKSLGLDDPEIAALGSNRFVATLFLALPAGLWLRGRPLRRPLLIGSILFPCSALFALETVRFGAMPLATLSFLLMGLSSLLLNVGSLPMAMRLTTADQSSEALSLLFASWAAASVCGGVLSTTLQAIGSIQLGGWSVPLDEHATLLVLTLVAFSAPVFYARLPDPPGRQAPRKHWLHVGAADWPVLLRALVPTLCIATGAGLSIQFLNLFFSHVHGVSSTAYSGYGSISNVLVFLAGLIVPEVKRRFGWRGAILGVQGVAVCLLAIMGLTELVRAASWSLPLAIGCFIVRQPLMSMAGPSTSELTMSYVGEQNRELMSACSGAIWSGAWWLAARTFQLLRTYEIAYWQVFLVTSALYLVGIAAYLLLIRQIERRPPEETPAAPAEA</sequence>
<evidence type="ECO:0000313" key="5">
    <source>
        <dbReference type="EMBL" id="GAA5483522.1"/>
    </source>
</evidence>
<name>A0ABP9UPZ8_9BACT</name>
<feature type="transmembrane region" description="Helical" evidence="4">
    <location>
        <begin position="97"/>
        <end position="119"/>
    </location>
</feature>
<protein>
    <recommendedName>
        <fullName evidence="7">MFS transporter</fullName>
    </recommendedName>
</protein>
<feature type="transmembrane region" description="Helical" evidence="4">
    <location>
        <begin position="125"/>
        <end position="145"/>
    </location>
</feature>
<evidence type="ECO:0000256" key="4">
    <source>
        <dbReference type="SAM" id="Phobius"/>
    </source>
</evidence>
<evidence type="ECO:0000256" key="1">
    <source>
        <dbReference type="ARBA" id="ARBA00022692"/>
    </source>
</evidence>
<proteinExistence type="predicted"/>
<dbReference type="PANTHER" id="PTHR23525:SF1">
    <property type="entry name" value="NODULIN-LIKE DOMAIN-CONTAINING PROTEIN"/>
    <property type="match status" value="1"/>
</dbReference>
<feature type="transmembrane region" description="Helical" evidence="4">
    <location>
        <begin position="302"/>
        <end position="324"/>
    </location>
</feature>
<dbReference type="Proteomes" id="UP001476282">
    <property type="component" value="Unassembled WGS sequence"/>
</dbReference>
<feature type="transmembrane region" description="Helical" evidence="4">
    <location>
        <begin position="34"/>
        <end position="56"/>
    </location>
</feature>
<dbReference type="PANTHER" id="PTHR23525">
    <property type="entry name" value="TRANSPORTER, PUTATIVE-RELATED"/>
    <property type="match status" value="1"/>
</dbReference>
<comment type="caution">
    <text evidence="5">The sequence shown here is derived from an EMBL/GenBank/DDBJ whole genome shotgun (WGS) entry which is preliminary data.</text>
</comment>
<dbReference type="Pfam" id="PF07690">
    <property type="entry name" value="MFS_1"/>
    <property type="match status" value="1"/>
</dbReference>
<feature type="transmembrane region" description="Helical" evidence="4">
    <location>
        <begin position="198"/>
        <end position="217"/>
    </location>
</feature>
<dbReference type="InterPro" id="IPR011701">
    <property type="entry name" value="MFS"/>
</dbReference>
<keyword evidence="2 4" id="KW-1133">Transmembrane helix</keyword>
<dbReference type="SUPFAM" id="SSF103473">
    <property type="entry name" value="MFS general substrate transporter"/>
    <property type="match status" value="1"/>
</dbReference>
<keyword evidence="3 4" id="KW-0472">Membrane</keyword>
<evidence type="ECO:0000256" key="3">
    <source>
        <dbReference type="ARBA" id="ARBA00023136"/>
    </source>
</evidence>
<keyword evidence="1 4" id="KW-0812">Transmembrane</keyword>
<gene>
    <name evidence="5" type="ORF">Hsar01_02755</name>
</gene>
<dbReference type="InterPro" id="IPR036259">
    <property type="entry name" value="MFS_trans_sf"/>
</dbReference>
<evidence type="ECO:0008006" key="7">
    <source>
        <dbReference type="Google" id="ProtNLM"/>
    </source>
</evidence>
<feature type="transmembrane region" description="Helical" evidence="4">
    <location>
        <begin position="238"/>
        <end position="265"/>
    </location>
</feature>
<evidence type="ECO:0000256" key="2">
    <source>
        <dbReference type="ARBA" id="ARBA00022989"/>
    </source>
</evidence>
<keyword evidence="6" id="KW-1185">Reference proteome</keyword>
<feature type="transmembrane region" description="Helical" evidence="4">
    <location>
        <begin position="68"/>
        <end position="88"/>
    </location>
</feature>
<reference evidence="5 6" key="1">
    <citation type="submission" date="2024-02" db="EMBL/GenBank/DDBJ databases">
        <title>Haloferula sargassicola NBRC 104335.</title>
        <authorList>
            <person name="Ichikawa N."/>
            <person name="Katano-Makiyama Y."/>
            <person name="Hidaka K."/>
        </authorList>
    </citation>
    <scope>NUCLEOTIDE SEQUENCE [LARGE SCALE GENOMIC DNA]</scope>
    <source>
        <strain evidence="5 6">NBRC 104335</strain>
    </source>
</reference>
<evidence type="ECO:0000313" key="6">
    <source>
        <dbReference type="Proteomes" id="UP001476282"/>
    </source>
</evidence>
<dbReference type="Gene3D" id="1.20.1250.20">
    <property type="entry name" value="MFS general substrate transporter like domains"/>
    <property type="match status" value="1"/>
</dbReference>
<feature type="transmembrane region" description="Helical" evidence="4">
    <location>
        <begin position="277"/>
        <end position="295"/>
    </location>
</feature>